<comment type="caution">
    <text evidence="2">The sequence shown here is derived from an EMBL/GenBank/DDBJ whole genome shotgun (WGS) entry which is preliminary data.</text>
</comment>
<dbReference type="PROSITE" id="PS51832">
    <property type="entry name" value="HD_GYP"/>
    <property type="match status" value="1"/>
</dbReference>
<gene>
    <name evidence="2" type="ORF">ET33_33375</name>
</gene>
<dbReference type="AlphaFoldDB" id="A0A081P7Q0"/>
<reference evidence="2 3" key="1">
    <citation type="submission" date="2014-06" db="EMBL/GenBank/DDBJ databases">
        <title>Draft genome sequence of Paenibacillus sp. MSt1.</title>
        <authorList>
            <person name="Aw Y.K."/>
            <person name="Ong K.S."/>
            <person name="Gan H.M."/>
            <person name="Lee S.M."/>
        </authorList>
    </citation>
    <scope>NUCLEOTIDE SEQUENCE [LARGE SCALE GENOMIC DNA]</scope>
    <source>
        <strain evidence="2 3">MSt1</strain>
    </source>
</reference>
<dbReference type="Pfam" id="PF13487">
    <property type="entry name" value="HD_5"/>
    <property type="match status" value="1"/>
</dbReference>
<dbReference type="SUPFAM" id="SSF109604">
    <property type="entry name" value="HD-domain/PDEase-like"/>
    <property type="match status" value="1"/>
</dbReference>
<keyword evidence="2" id="KW-0378">Hydrolase</keyword>
<name>A0A081P7Q0_9BACL</name>
<evidence type="ECO:0000313" key="2">
    <source>
        <dbReference type="EMBL" id="KEQ26723.1"/>
    </source>
</evidence>
<protein>
    <submittedName>
        <fullName evidence="2">Phosphohydrolase</fullName>
    </submittedName>
</protein>
<dbReference type="PANTHER" id="PTHR43155:SF2">
    <property type="entry name" value="CYCLIC DI-GMP PHOSPHODIESTERASE PA4108"/>
    <property type="match status" value="1"/>
</dbReference>
<dbReference type="CDD" id="cd00077">
    <property type="entry name" value="HDc"/>
    <property type="match status" value="1"/>
</dbReference>
<dbReference type="SMART" id="SM00471">
    <property type="entry name" value="HDc"/>
    <property type="match status" value="1"/>
</dbReference>
<dbReference type="GO" id="GO:0016787">
    <property type="term" value="F:hydrolase activity"/>
    <property type="evidence" value="ECO:0007669"/>
    <property type="project" value="UniProtKB-KW"/>
</dbReference>
<organism evidence="2 3">
    <name type="scientific">Paenibacillus tyrfis</name>
    <dbReference type="NCBI Taxonomy" id="1501230"/>
    <lineage>
        <taxon>Bacteria</taxon>
        <taxon>Bacillati</taxon>
        <taxon>Bacillota</taxon>
        <taxon>Bacilli</taxon>
        <taxon>Bacillales</taxon>
        <taxon>Paenibacillaceae</taxon>
        <taxon>Paenibacillus</taxon>
    </lineage>
</organism>
<keyword evidence="3" id="KW-1185">Reference proteome</keyword>
<dbReference type="Proteomes" id="UP000028123">
    <property type="component" value="Unassembled WGS sequence"/>
</dbReference>
<evidence type="ECO:0000313" key="3">
    <source>
        <dbReference type="Proteomes" id="UP000028123"/>
    </source>
</evidence>
<dbReference type="PANTHER" id="PTHR43155">
    <property type="entry name" value="CYCLIC DI-GMP PHOSPHODIESTERASE PA4108-RELATED"/>
    <property type="match status" value="1"/>
</dbReference>
<sequence>MSLEELLGKQAERDITNAAGLVLVPARFPMEQEHIRLLEQHRVNYSEVILMDNNASGLEPAPIDLVSEASRYSKNLFEHILRKKKVPLLEIKNELLPMVQEIAEYPDMFYIFAAVKAKDEEYIHKHSVGVGVLSIMLGKWLGLGKADMALLSLAAVLHDVGKVKIPGEILQQPGKLTPEESAEMKRHTIYGYEMLKETVGLNSRVAQVALQHHERADGRGYPLRLKGNQPDLLSRIVAVADVYHAMSSSRPYHEALPFHEVIDRMRKGAFGQLDPHVSAVFLDNMIKGLIGRSVKLTDGRMGEVVFINPHDDTHPLVKVGESFLDLSGERQLHIEEVMV</sequence>
<dbReference type="InterPro" id="IPR037522">
    <property type="entry name" value="HD_GYP_dom"/>
</dbReference>
<dbReference type="InterPro" id="IPR003607">
    <property type="entry name" value="HD/PDEase_dom"/>
</dbReference>
<evidence type="ECO:0000259" key="1">
    <source>
        <dbReference type="PROSITE" id="PS51832"/>
    </source>
</evidence>
<feature type="domain" description="HD-GYP" evidence="1">
    <location>
        <begin position="101"/>
        <end position="297"/>
    </location>
</feature>
<dbReference type="NCBIfam" id="TIGR00277">
    <property type="entry name" value="HDIG"/>
    <property type="match status" value="1"/>
</dbReference>
<dbReference type="RefSeq" id="WP_036679729.1">
    <property type="nucleotide sequence ID" value="NZ_JNVM01000006.1"/>
</dbReference>
<proteinExistence type="predicted"/>
<dbReference type="eggNOG" id="COG2206">
    <property type="taxonomic scope" value="Bacteria"/>
</dbReference>
<dbReference type="Gene3D" id="1.10.3210.10">
    <property type="entry name" value="Hypothetical protein af1432"/>
    <property type="match status" value="1"/>
</dbReference>
<dbReference type="OrthoDB" id="9759601at2"/>
<accession>A0A081P7Q0</accession>
<dbReference type="EMBL" id="JNVM01000006">
    <property type="protein sequence ID" value="KEQ26723.1"/>
    <property type="molecule type" value="Genomic_DNA"/>
</dbReference>
<dbReference type="InterPro" id="IPR006675">
    <property type="entry name" value="HDIG_dom"/>
</dbReference>